<feature type="domain" description="HTH arsR-type" evidence="4">
    <location>
        <begin position="25"/>
        <end position="121"/>
    </location>
</feature>
<dbReference type="GO" id="GO:0003677">
    <property type="term" value="F:DNA binding"/>
    <property type="evidence" value="ECO:0007669"/>
    <property type="project" value="UniProtKB-KW"/>
</dbReference>
<dbReference type="InterPro" id="IPR011991">
    <property type="entry name" value="ArsR-like_HTH"/>
</dbReference>
<keyword evidence="3" id="KW-0804">Transcription</keyword>
<dbReference type="Proteomes" id="UP000516305">
    <property type="component" value="Chromosome"/>
</dbReference>
<dbReference type="SMART" id="SM00418">
    <property type="entry name" value="HTH_ARSR"/>
    <property type="match status" value="1"/>
</dbReference>
<dbReference type="InterPro" id="IPR036390">
    <property type="entry name" value="WH_DNA-bd_sf"/>
</dbReference>
<keyword evidence="2" id="KW-0238">DNA-binding</keyword>
<keyword evidence="6" id="KW-1185">Reference proteome</keyword>
<dbReference type="InterPro" id="IPR001845">
    <property type="entry name" value="HTH_ArsR_DNA-bd_dom"/>
</dbReference>
<dbReference type="PANTHER" id="PTHR43132:SF2">
    <property type="entry name" value="ARSENICAL RESISTANCE OPERON REPRESSOR ARSR-RELATED"/>
    <property type="match status" value="1"/>
</dbReference>
<evidence type="ECO:0000256" key="1">
    <source>
        <dbReference type="ARBA" id="ARBA00023015"/>
    </source>
</evidence>
<dbReference type="KEGG" id="chyd:H4K34_12580"/>
<name>A0A7H0VBV9_9FLAO</name>
<dbReference type="GO" id="GO:0003700">
    <property type="term" value="F:DNA-binding transcription factor activity"/>
    <property type="evidence" value="ECO:0007669"/>
    <property type="project" value="InterPro"/>
</dbReference>
<dbReference type="InterPro" id="IPR036388">
    <property type="entry name" value="WH-like_DNA-bd_sf"/>
</dbReference>
<organism evidence="5 6">
    <name type="scientific">Croceimicrobium hydrocarbonivorans</name>
    <dbReference type="NCBI Taxonomy" id="2761580"/>
    <lineage>
        <taxon>Bacteria</taxon>
        <taxon>Pseudomonadati</taxon>
        <taxon>Bacteroidota</taxon>
        <taxon>Flavobacteriia</taxon>
        <taxon>Flavobacteriales</taxon>
        <taxon>Owenweeksiaceae</taxon>
        <taxon>Croceimicrobium</taxon>
    </lineage>
</organism>
<dbReference type="CDD" id="cd00090">
    <property type="entry name" value="HTH_ARSR"/>
    <property type="match status" value="1"/>
</dbReference>
<proteinExistence type="predicted"/>
<evidence type="ECO:0000313" key="5">
    <source>
        <dbReference type="EMBL" id="QNR23207.1"/>
    </source>
</evidence>
<evidence type="ECO:0000256" key="3">
    <source>
        <dbReference type="ARBA" id="ARBA00023163"/>
    </source>
</evidence>
<dbReference type="AlphaFoldDB" id="A0A7H0VBV9"/>
<dbReference type="NCBIfam" id="NF033788">
    <property type="entry name" value="HTH_metalloreg"/>
    <property type="match status" value="1"/>
</dbReference>
<evidence type="ECO:0000256" key="2">
    <source>
        <dbReference type="ARBA" id="ARBA00023125"/>
    </source>
</evidence>
<dbReference type="EMBL" id="CP060139">
    <property type="protein sequence ID" value="QNR23207.1"/>
    <property type="molecule type" value="Genomic_DNA"/>
</dbReference>
<dbReference type="PRINTS" id="PR00778">
    <property type="entry name" value="HTHARSR"/>
</dbReference>
<keyword evidence="1" id="KW-0805">Transcription regulation</keyword>
<protein>
    <submittedName>
        <fullName evidence="5">Winged helix-turn-helix transcriptional regulator</fullName>
    </submittedName>
</protein>
<dbReference type="Gene3D" id="1.10.10.10">
    <property type="entry name" value="Winged helix-like DNA-binding domain superfamily/Winged helix DNA-binding domain"/>
    <property type="match status" value="1"/>
</dbReference>
<dbReference type="SUPFAM" id="SSF46785">
    <property type="entry name" value="Winged helix' DNA-binding domain"/>
    <property type="match status" value="1"/>
</dbReference>
<gene>
    <name evidence="5" type="ORF">H4K34_12580</name>
</gene>
<evidence type="ECO:0000259" key="4">
    <source>
        <dbReference type="PROSITE" id="PS50987"/>
    </source>
</evidence>
<dbReference type="InterPro" id="IPR051011">
    <property type="entry name" value="Metal_resp_trans_reg"/>
</dbReference>
<dbReference type="PANTHER" id="PTHR43132">
    <property type="entry name" value="ARSENICAL RESISTANCE OPERON REPRESSOR ARSR-RELATED"/>
    <property type="match status" value="1"/>
</dbReference>
<accession>A0A7H0VBV9</accession>
<dbReference type="PROSITE" id="PS50987">
    <property type="entry name" value="HTH_ARSR_2"/>
    <property type="match status" value="1"/>
</dbReference>
<sequence>MSVTCIRVQADENQIKSCRQAIGELNQHFLDASLKMGAVGNPTRMKILFLLREEGRMCPCDLSDILGMSVPAISQHLKKMKSLDLVFAMREAQTLYYSIHEKEKLFVNEVLSLVAKSTPTL</sequence>
<dbReference type="Pfam" id="PF01022">
    <property type="entry name" value="HTH_5"/>
    <property type="match status" value="1"/>
</dbReference>
<reference evidence="5 6" key="1">
    <citation type="submission" date="2020-08" db="EMBL/GenBank/DDBJ databases">
        <title>Croceimicrobium hydrocarbonivorans gen. nov., sp. nov., a novel marine bacterium isolated from a bacterial consortium that degrades polyethylene terephthalate.</title>
        <authorList>
            <person name="Liu R."/>
        </authorList>
    </citation>
    <scope>NUCLEOTIDE SEQUENCE [LARGE SCALE GENOMIC DNA]</scope>
    <source>
        <strain evidence="5 6">A20-9</strain>
    </source>
</reference>
<evidence type="ECO:0000313" key="6">
    <source>
        <dbReference type="Proteomes" id="UP000516305"/>
    </source>
</evidence>